<evidence type="ECO:0000256" key="3">
    <source>
        <dbReference type="PROSITE-ProRule" id="PRU00023"/>
    </source>
</evidence>
<feature type="compositionally biased region" description="Basic and acidic residues" evidence="4">
    <location>
        <begin position="763"/>
        <end position="774"/>
    </location>
</feature>
<accession>A0A5N6L262</accession>
<reference evidence="5 6" key="1">
    <citation type="submission" date="2019-06" db="EMBL/GenBank/DDBJ databases">
        <title>A chromosomal-level reference genome of Carpinus fangiana (Coryloideae, Betulaceae).</title>
        <authorList>
            <person name="Yang X."/>
            <person name="Wang Z."/>
            <person name="Zhang L."/>
            <person name="Hao G."/>
            <person name="Liu J."/>
            <person name="Yang Y."/>
        </authorList>
    </citation>
    <scope>NUCLEOTIDE SEQUENCE [LARGE SCALE GENOMIC DNA]</scope>
    <source>
        <strain evidence="5">Cfa_2016G</strain>
        <tissue evidence="5">Leaf</tissue>
    </source>
</reference>
<feature type="region of interest" description="Disordered" evidence="4">
    <location>
        <begin position="847"/>
        <end position="963"/>
    </location>
</feature>
<dbReference type="SMART" id="SM00248">
    <property type="entry name" value="ANK"/>
    <property type="match status" value="3"/>
</dbReference>
<proteinExistence type="predicted"/>
<feature type="repeat" description="ANK" evidence="3">
    <location>
        <begin position="479"/>
        <end position="511"/>
    </location>
</feature>
<dbReference type="EMBL" id="VIBQ01000056">
    <property type="protein sequence ID" value="KAB8527828.1"/>
    <property type="molecule type" value="Genomic_DNA"/>
</dbReference>
<sequence>MPRKHRSLYGKACYQTNFAARVVQDWPVRKNILLLFTVDPGFCLAYFRLVASMDPVGPTVAGIELAIKIIRKCKQFKDAPDDVKAFMSNVEHLRTVFDQIKTCAVAENRPLAGDRTQLWEAAIVIVRKTSATMVSIESLLSYQILTPESAYSEEDAKVRRIAWMRSKKKILGLHKELKAWTKRLSEISGLMMRHDLNDLRAEMQALLAATQTMSHLRETDCGQTRSMYRSSGEIPETDRTVQPVRVFDNPFCVPLDAPIRAILDISEMPSCRPACRPFCDCSCHELRTLELPRYLSIVFGTLYICYAGTLSSHCDVKSCESWKRTRLYGSFQLPHWLSTRSMCIITNGPKSTLAFPRRIHGHSKIVRYIQAGWVEGLRSLLREGEASEWDIVGPSRAPIILRRTNVTRSAAGFMLDDLIAGTADQSLLDMYKSSIDVSEVADMQRFTRIHRIITGLETSISLETELRITTKEIDLPDLTGRTPLHLAVKLGKDNHVRVLLQYGASIDYRDHYHESLLHMAARAESNPATLRVLLDTGMNPNCANIFQETPLMLANSSLHQDRLEKLTMLFTKGADLNWCSPTFTGLRYSCLWIHGLTKARQPRQREELKFLLTRGCTPTDVDILHMVTNDCTDALELIRSYFPILTTSSQQQEEVFRRLLIHASAETIELFLGQDWTGASSWVFESKWFRHCKTPGSMESLKMEVVETFTEIQHVALEKSIKSVEAPLVRGKVYASCARREFEDAIEGTQLPDTVSQKIRSCKSEDAYHDEGSRAIHSPGEPLPQHIRRRQPPPTPHQKVDSNQRKQPEANHLQYQPKLDNSSALLRLRRIRRARLRIKRARDNTHANELDKERAQVEDDEYRRDPARRDEQDARLELLHRRHGPDDAAEDHVAGGGEEGGRDDGDQVAGKEGPDGGLVGDGPCAPCEAYALEERAEEQPGEHPCSEADELVEVEDGDGDQDS</sequence>
<keyword evidence="1" id="KW-0677">Repeat</keyword>
<evidence type="ECO:0000313" key="6">
    <source>
        <dbReference type="Proteomes" id="UP000327013"/>
    </source>
</evidence>
<dbReference type="InterPro" id="IPR002110">
    <property type="entry name" value="Ankyrin_rpt"/>
</dbReference>
<feature type="compositionally biased region" description="Basic and acidic residues" evidence="4">
    <location>
        <begin position="847"/>
        <end position="905"/>
    </location>
</feature>
<keyword evidence="2 3" id="KW-0040">ANK repeat</keyword>
<feature type="compositionally biased region" description="Basic and acidic residues" evidence="4">
    <location>
        <begin position="932"/>
        <end position="946"/>
    </location>
</feature>
<feature type="region of interest" description="Disordered" evidence="4">
    <location>
        <begin position="763"/>
        <end position="821"/>
    </location>
</feature>
<feature type="compositionally biased region" description="Basic and acidic residues" evidence="4">
    <location>
        <begin position="798"/>
        <end position="809"/>
    </location>
</feature>
<dbReference type="OrthoDB" id="341259at2759"/>
<dbReference type="PANTHER" id="PTHR24198:SF165">
    <property type="entry name" value="ANKYRIN REPEAT-CONTAINING PROTEIN-RELATED"/>
    <property type="match status" value="1"/>
</dbReference>
<dbReference type="PANTHER" id="PTHR24198">
    <property type="entry name" value="ANKYRIN REPEAT AND PROTEIN KINASE DOMAIN-CONTAINING PROTEIN"/>
    <property type="match status" value="1"/>
</dbReference>
<gene>
    <name evidence="5" type="ORF">FH972_025479</name>
</gene>
<dbReference type="Pfam" id="PF00023">
    <property type="entry name" value="Ank"/>
    <property type="match status" value="1"/>
</dbReference>
<evidence type="ECO:0000256" key="1">
    <source>
        <dbReference type="ARBA" id="ARBA00022737"/>
    </source>
</evidence>
<dbReference type="Gene3D" id="1.25.40.20">
    <property type="entry name" value="Ankyrin repeat-containing domain"/>
    <property type="match status" value="1"/>
</dbReference>
<dbReference type="AlphaFoldDB" id="A0A5N6L262"/>
<dbReference type="PROSITE" id="PS50088">
    <property type="entry name" value="ANK_REPEAT"/>
    <property type="match status" value="1"/>
</dbReference>
<evidence type="ECO:0000256" key="4">
    <source>
        <dbReference type="SAM" id="MobiDB-lite"/>
    </source>
</evidence>
<dbReference type="SUPFAM" id="SSF48403">
    <property type="entry name" value="Ankyrin repeat"/>
    <property type="match status" value="1"/>
</dbReference>
<protein>
    <submittedName>
        <fullName evidence="5">Uncharacterized protein</fullName>
    </submittedName>
</protein>
<dbReference type="InterPro" id="IPR036770">
    <property type="entry name" value="Ankyrin_rpt-contain_sf"/>
</dbReference>
<dbReference type="Proteomes" id="UP000327013">
    <property type="component" value="Unassembled WGS sequence"/>
</dbReference>
<evidence type="ECO:0000313" key="5">
    <source>
        <dbReference type="EMBL" id="KAB8527828.1"/>
    </source>
</evidence>
<organism evidence="5 6">
    <name type="scientific">Carpinus fangiana</name>
    <dbReference type="NCBI Taxonomy" id="176857"/>
    <lineage>
        <taxon>Eukaryota</taxon>
        <taxon>Viridiplantae</taxon>
        <taxon>Streptophyta</taxon>
        <taxon>Embryophyta</taxon>
        <taxon>Tracheophyta</taxon>
        <taxon>Spermatophyta</taxon>
        <taxon>Magnoliopsida</taxon>
        <taxon>eudicotyledons</taxon>
        <taxon>Gunneridae</taxon>
        <taxon>Pentapetalae</taxon>
        <taxon>rosids</taxon>
        <taxon>fabids</taxon>
        <taxon>Fagales</taxon>
        <taxon>Betulaceae</taxon>
        <taxon>Carpinus</taxon>
    </lineage>
</organism>
<comment type="caution">
    <text evidence="5">The sequence shown here is derived from an EMBL/GenBank/DDBJ whole genome shotgun (WGS) entry which is preliminary data.</text>
</comment>
<evidence type="ECO:0000256" key="2">
    <source>
        <dbReference type="ARBA" id="ARBA00023043"/>
    </source>
</evidence>
<name>A0A5N6L262_9ROSI</name>
<feature type="compositionally biased region" description="Acidic residues" evidence="4">
    <location>
        <begin position="947"/>
        <end position="963"/>
    </location>
</feature>
<dbReference type="PROSITE" id="PS50297">
    <property type="entry name" value="ANK_REP_REGION"/>
    <property type="match status" value="1"/>
</dbReference>
<keyword evidence="6" id="KW-1185">Reference proteome</keyword>